<sequence>MADFAFVPIIDVTKGNLEEVWPTIVSAIQNATFVALDNELTGLGERKDLFARDIEQRYKGTSEVAKTRSVVSVGLSCFTLKETSVDEGGKSTIKTHFNRCTKAACMTRTEFKARMPASYLEYVFRASQRDNFTASLNGWSHTLITFPAESLPDENVISLPTALPSAASLDKKESCKHYAAHGWCQQGDFCPNSHDVDVILEGEHKQKKKRKTIAMETSDPPLPVGGANEGSVKLEARVRGHRAGFDAFMTGFIFAFFCARYGESNGKESFIDSVGFQEYRNKLFLSGKDIPLQVLKSGFAKTSKQHREKWTLVGNK</sequence>
<dbReference type="InterPro" id="IPR012337">
    <property type="entry name" value="RNaseH-like_sf"/>
</dbReference>
<dbReference type="EMBL" id="AMQN01002241">
    <property type="status" value="NOT_ANNOTATED_CDS"/>
    <property type="molecule type" value="Genomic_DNA"/>
</dbReference>
<keyword evidence="4 5" id="KW-0862">Zinc</keyword>
<dbReference type="STRING" id="283909.R7TZL2"/>
<reference evidence="9" key="3">
    <citation type="submission" date="2015-06" db="UniProtKB">
        <authorList>
            <consortium name="EnsemblMetazoa"/>
        </authorList>
    </citation>
    <scope>IDENTIFICATION</scope>
</reference>
<evidence type="ECO:0000313" key="8">
    <source>
        <dbReference type="EMBL" id="ELT96816.1"/>
    </source>
</evidence>
<proteinExistence type="inferred from homology"/>
<feature type="region of interest" description="Disordered" evidence="6">
    <location>
        <begin position="209"/>
        <end position="228"/>
    </location>
</feature>
<dbReference type="GO" id="GO:0000175">
    <property type="term" value="F:3'-5'-RNA exonuclease activity"/>
    <property type="evidence" value="ECO:0007669"/>
    <property type="project" value="TreeGrafter"/>
</dbReference>
<protein>
    <recommendedName>
        <fullName evidence="7">C3H1-type domain-containing protein</fullName>
    </recommendedName>
</protein>
<gene>
    <name evidence="8" type="ORF">CAPTEDRAFT_205148</name>
</gene>
<dbReference type="GO" id="GO:0015030">
    <property type="term" value="C:Cajal body"/>
    <property type="evidence" value="ECO:0007669"/>
    <property type="project" value="TreeGrafter"/>
</dbReference>
<keyword evidence="10" id="KW-1185">Reference proteome</keyword>
<dbReference type="EnsemblMetazoa" id="CapteT205148">
    <property type="protein sequence ID" value="CapteP205148"/>
    <property type="gene ID" value="CapteG205148"/>
</dbReference>
<dbReference type="GO" id="GO:0008270">
    <property type="term" value="F:zinc ion binding"/>
    <property type="evidence" value="ECO:0007669"/>
    <property type="project" value="UniProtKB-KW"/>
</dbReference>
<dbReference type="InterPro" id="IPR036397">
    <property type="entry name" value="RNaseH_sf"/>
</dbReference>
<keyword evidence="3 5" id="KW-0863">Zinc-finger</keyword>
<dbReference type="PANTHER" id="PTHR15092:SF37">
    <property type="entry name" value="TARGET OF EGR1 PROTEIN 1"/>
    <property type="match status" value="1"/>
</dbReference>
<dbReference type="EMBL" id="KB308725">
    <property type="protein sequence ID" value="ELT96816.1"/>
    <property type="molecule type" value="Genomic_DNA"/>
</dbReference>
<comment type="similarity">
    <text evidence="1">Belongs to the CAF1 family.</text>
</comment>
<dbReference type="SUPFAM" id="SSF90229">
    <property type="entry name" value="CCCH zinc finger"/>
    <property type="match status" value="1"/>
</dbReference>
<evidence type="ECO:0000259" key="7">
    <source>
        <dbReference type="PROSITE" id="PS50103"/>
    </source>
</evidence>
<dbReference type="InterPro" id="IPR051181">
    <property type="entry name" value="CAF1_poly(A)_ribonucleases"/>
</dbReference>
<dbReference type="InterPro" id="IPR006941">
    <property type="entry name" value="RNase_CAF1"/>
</dbReference>
<evidence type="ECO:0000313" key="10">
    <source>
        <dbReference type="Proteomes" id="UP000014760"/>
    </source>
</evidence>
<reference evidence="10" key="1">
    <citation type="submission" date="2012-12" db="EMBL/GenBank/DDBJ databases">
        <authorList>
            <person name="Hellsten U."/>
            <person name="Grimwood J."/>
            <person name="Chapman J.A."/>
            <person name="Shapiro H."/>
            <person name="Aerts A."/>
            <person name="Otillar R.P."/>
            <person name="Terry A.Y."/>
            <person name="Boore J.L."/>
            <person name="Simakov O."/>
            <person name="Marletaz F."/>
            <person name="Cho S.-J."/>
            <person name="Edsinger-Gonzales E."/>
            <person name="Havlak P."/>
            <person name="Kuo D.-H."/>
            <person name="Larsson T."/>
            <person name="Lv J."/>
            <person name="Arendt D."/>
            <person name="Savage R."/>
            <person name="Osoegawa K."/>
            <person name="de Jong P."/>
            <person name="Lindberg D.R."/>
            <person name="Seaver E.C."/>
            <person name="Weisblat D.A."/>
            <person name="Putnam N.H."/>
            <person name="Grigoriev I.V."/>
            <person name="Rokhsar D.S."/>
        </authorList>
    </citation>
    <scope>NUCLEOTIDE SEQUENCE</scope>
    <source>
        <strain evidence="10">I ESC-2004</strain>
    </source>
</reference>
<dbReference type="Gene3D" id="3.30.420.10">
    <property type="entry name" value="Ribonuclease H-like superfamily/Ribonuclease H"/>
    <property type="match status" value="1"/>
</dbReference>
<organism evidence="8">
    <name type="scientific">Capitella teleta</name>
    <name type="common">Polychaete worm</name>
    <dbReference type="NCBI Taxonomy" id="283909"/>
    <lineage>
        <taxon>Eukaryota</taxon>
        <taxon>Metazoa</taxon>
        <taxon>Spiralia</taxon>
        <taxon>Lophotrochozoa</taxon>
        <taxon>Annelida</taxon>
        <taxon>Polychaeta</taxon>
        <taxon>Sedentaria</taxon>
        <taxon>Scolecida</taxon>
        <taxon>Capitellidae</taxon>
        <taxon>Capitella</taxon>
    </lineage>
</organism>
<dbReference type="GO" id="GO:0017069">
    <property type="term" value="F:snRNA binding"/>
    <property type="evidence" value="ECO:0007669"/>
    <property type="project" value="TreeGrafter"/>
</dbReference>
<dbReference type="AlphaFoldDB" id="R7TZL2"/>
<evidence type="ECO:0000256" key="2">
    <source>
        <dbReference type="ARBA" id="ARBA00022723"/>
    </source>
</evidence>
<dbReference type="OMA" id="PDICKNF"/>
<dbReference type="HOGENOM" id="CLU_880671_0_0_1"/>
<feature type="zinc finger region" description="C3H1-type" evidence="5">
    <location>
        <begin position="169"/>
        <end position="197"/>
    </location>
</feature>
<dbReference type="GO" id="GO:0034472">
    <property type="term" value="P:snRNA 3'-end processing"/>
    <property type="evidence" value="ECO:0007669"/>
    <property type="project" value="TreeGrafter"/>
</dbReference>
<evidence type="ECO:0000256" key="6">
    <source>
        <dbReference type="SAM" id="MobiDB-lite"/>
    </source>
</evidence>
<reference evidence="8 10" key="2">
    <citation type="journal article" date="2013" name="Nature">
        <title>Insights into bilaterian evolution from three spiralian genomes.</title>
        <authorList>
            <person name="Simakov O."/>
            <person name="Marletaz F."/>
            <person name="Cho S.J."/>
            <person name="Edsinger-Gonzales E."/>
            <person name="Havlak P."/>
            <person name="Hellsten U."/>
            <person name="Kuo D.H."/>
            <person name="Larsson T."/>
            <person name="Lv J."/>
            <person name="Arendt D."/>
            <person name="Savage R."/>
            <person name="Osoegawa K."/>
            <person name="de Jong P."/>
            <person name="Grimwood J."/>
            <person name="Chapman J.A."/>
            <person name="Shapiro H."/>
            <person name="Aerts A."/>
            <person name="Otillar R.P."/>
            <person name="Terry A.Y."/>
            <person name="Boore J.L."/>
            <person name="Grigoriev I.V."/>
            <person name="Lindberg D.R."/>
            <person name="Seaver E.C."/>
            <person name="Weisblat D.A."/>
            <person name="Putnam N.H."/>
            <person name="Rokhsar D.S."/>
        </authorList>
    </citation>
    <scope>NUCLEOTIDE SEQUENCE</scope>
    <source>
        <strain evidence="8 10">I ESC-2004</strain>
    </source>
</reference>
<feature type="domain" description="C3H1-type" evidence="7">
    <location>
        <begin position="169"/>
        <end position="197"/>
    </location>
</feature>
<dbReference type="InterPro" id="IPR036855">
    <property type="entry name" value="Znf_CCCH_sf"/>
</dbReference>
<dbReference type="InterPro" id="IPR000571">
    <property type="entry name" value="Znf_CCCH"/>
</dbReference>
<keyword evidence="2 5" id="KW-0479">Metal-binding</keyword>
<dbReference type="SUPFAM" id="SSF53098">
    <property type="entry name" value="Ribonuclease H-like"/>
    <property type="match status" value="1"/>
</dbReference>
<evidence type="ECO:0000256" key="4">
    <source>
        <dbReference type="ARBA" id="ARBA00022833"/>
    </source>
</evidence>
<name>R7TZL2_CAPTE</name>
<dbReference type="PANTHER" id="PTHR15092">
    <property type="entry name" value="POLY A -SPECIFIC RIBONUCLEASE/TARGET OF EGR1, MEMBER 1"/>
    <property type="match status" value="1"/>
</dbReference>
<evidence type="ECO:0000256" key="1">
    <source>
        <dbReference type="ARBA" id="ARBA00008372"/>
    </source>
</evidence>
<dbReference type="Gene3D" id="6.10.250.3220">
    <property type="match status" value="1"/>
</dbReference>
<evidence type="ECO:0000256" key="5">
    <source>
        <dbReference type="PROSITE-ProRule" id="PRU00723"/>
    </source>
</evidence>
<dbReference type="Proteomes" id="UP000014760">
    <property type="component" value="Unassembled WGS sequence"/>
</dbReference>
<accession>R7TZL2</accession>
<dbReference type="PROSITE" id="PS50103">
    <property type="entry name" value="ZF_C3H1"/>
    <property type="match status" value="1"/>
</dbReference>
<evidence type="ECO:0000313" key="9">
    <source>
        <dbReference type="EnsemblMetazoa" id="CapteP205148"/>
    </source>
</evidence>
<dbReference type="Pfam" id="PF04857">
    <property type="entry name" value="CAF1"/>
    <property type="match status" value="2"/>
</dbReference>
<dbReference type="OrthoDB" id="414075at2759"/>
<evidence type="ECO:0000256" key="3">
    <source>
        <dbReference type="ARBA" id="ARBA00022771"/>
    </source>
</evidence>